<dbReference type="PANTHER" id="PTHR30294">
    <property type="entry name" value="MEMBRANE COMPONENT OF ABC TRANSPORTER YHHJ-RELATED"/>
    <property type="match status" value="1"/>
</dbReference>
<accession>A0A369CCR3</accession>
<evidence type="ECO:0000256" key="7">
    <source>
        <dbReference type="ARBA" id="ARBA00023136"/>
    </source>
</evidence>
<evidence type="ECO:0000256" key="1">
    <source>
        <dbReference type="ARBA" id="ARBA00004651"/>
    </source>
</evidence>
<dbReference type="GO" id="GO:0140359">
    <property type="term" value="F:ABC-type transporter activity"/>
    <property type="evidence" value="ECO:0007669"/>
    <property type="project" value="InterPro"/>
</dbReference>
<protein>
    <submittedName>
        <fullName evidence="10">ABC-2 type transport system permease protein</fullName>
    </submittedName>
</protein>
<evidence type="ECO:0000256" key="3">
    <source>
        <dbReference type="ARBA" id="ARBA00022448"/>
    </source>
</evidence>
<evidence type="ECO:0000256" key="6">
    <source>
        <dbReference type="ARBA" id="ARBA00022989"/>
    </source>
</evidence>
<evidence type="ECO:0000256" key="8">
    <source>
        <dbReference type="SAM" id="Phobius"/>
    </source>
</evidence>
<comment type="caution">
    <text evidence="10">The sequence shown here is derived from an EMBL/GenBank/DDBJ whole genome shotgun (WGS) entry which is preliminary data.</text>
</comment>
<dbReference type="GO" id="GO:0005886">
    <property type="term" value="C:plasma membrane"/>
    <property type="evidence" value="ECO:0007669"/>
    <property type="project" value="UniProtKB-SubCell"/>
</dbReference>
<keyword evidence="5 8" id="KW-0812">Transmembrane</keyword>
<evidence type="ECO:0000256" key="2">
    <source>
        <dbReference type="ARBA" id="ARBA00007783"/>
    </source>
</evidence>
<dbReference type="InterPro" id="IPR013525">
    <property type="entry name" value="ABC2_TM"/>
</dbReference>
<comment type="subcellular location">
    <subcellularLocation>
        <location evidence="1">Cell membrane</location>
        <topology evidence="1">Multi-pass membrane protein</topology>
    </subcellularLocation>
</comment>
<keyword evidence="4" id="KW-1003">Cell membrane</keyword>
<evidence type="ECO:0000313" key="11">
    <source>
        <dbReference type="Proteomes" id="UP000252707"/>
    </source>
</evidence>
<gene>
    <name evidence="10" type="ORF">DFQ59_102137</name>
</gene>
<evidence type="ECO:0000256" key="5">
    <source>
        <dbReference type="ARBA" id="ARBA00022692"/>
    </source>
</evidence>
<organism evidence="10 11">
    <name type="scientific">Thioalbus denitrificans</name>
    <dbReference type="NCBI Taxonomy" id="547122"/>
    <lineage>
        <taxon>Bacteria</taxon>
        <taxon>Pseudomonadati</taxon>
        <taxon>Pseudomonadota</taxon>
        <taxon>Gammaproteobacteria</taxon>
        <taxon>Chromatiales</taxon>
        <taxon>Ectothiorhodospiraceae</taxon>
        <taxon>Thioalbus</taxon>
    </lineage>
</organism>
<name>A0A369CCR3_9GAMM</name>
<dbReference type="EMBL" id="QPJY01000002">
    <property type="protein sequence ID" value="RCX31790.1"/>
    <property type="molecule type" value="Genomic_DNA"/>
</dbReference>
<feature type="transmembrane region" description="Helical" evidence="8">
    <location>
        <begin position="175"/>
        <end position="199"/>
    </location>
</feature>
<feature type="transmembrane region" description="Helical" evidence="8">
    <location>
        <begin position="258"/>
        <end position="280"/>
    </location>
</feature>
<dbReference type="PROSITE" id="PS51012">
    <property type="entry name" value="ABC_TM2"/>
    <property type="match status" value="1"/>
</dbReference>
<dbReference type="Pfam" id="PF12698">
    <property type="entry name" value="ABC2_membrane_3"/>
    <property type="match status" value="1"/>
</dbReference>
<keyword evidence="11" id="KW-1185">Reference proteome</keyword>
<reference evidence="10 11" key="1">
    <citation type="submission" date="2018-07" db="EMBL/GenBank/DDBJ databases">
        <title>Genomic Encyclopedia of Type Strains, Phase IV (KMG-IV): sequencing the most valuable type-strain genomes for metagenomic binning, comparative biology and taxonomic classification.</title>
        <authorList>
            <person name="Goeker M."/>
        </authorList>
    </citation>
    <scope>NUCLEOTIDE SEQUENCE [LARGE SCALE GENOMIC DNA]</scope>
    <source>
        <strain evidence="10 11">DSM 26407</strain>
    </source>
</reference>
<dbReference type="Gene3D" id="3.40.1710.10">
    <property type="entry name" value="abc type-2 transporter like domain"/>
    <property type="match status" value="1"/>
</dbReference>
<dbReference type="InterPro" id="IPR047817">
    <property type="entry name" value="ABC2_TM_bact-type"/>
</dbReference>
<evidence type="ECO:0000313" key="10">
    <source>
        <dbReference type="EMBL" id="RCX31790.1"/>
    </source>
</evidence>
<proteinExistence type="inferred from homology"/>
<feature type="domain" description="ABC transmembrane type-2" evidence="9">
    <location>
        <begin position="133"/>
        <end position="369"/>
    </location>
</feature>
<feature type="transmembrane region" description="Helical" evidence="8">
    <location>
        <begin position="229"/>
        <end position="252"/>
    </location>
</feature>
<feature type="transmembrane region" description="Helical" evidence="8">
    <location>
        <begin position="287"/>
        <end position="305"/>
    </location>
</feature>
<keyword evidence="7 8" id="KW-0472">Membrane</keyword>
<dbReference type="InterPro" id="IPR051449">
    <property type="entry name" value="ABC-2_transporter_component"/>
</dbReference>
<evidence type="ECO:0000256" key="4">
    <source>
        <dbReference type="ARBA" id="ARBA00022475"/>
    </source>
</evidence>
<feature type="transmembrane region" description="Helical" evidence="8">
    <location>
        <begin position="23"/>
        <end position="40"/>
    </location>
</feature>
<dbReference type="OrthoDB" id="9808686at2"/>
<evidence type="ECO:0000259" key="9">
    <source>
        <dbReference type="PROSITE" id="PS51012"/>
    </source>
</evidence>
<sequence>MKHLENILRLGLKELRSLWRDKVLLFLILWVFTGGVYVAASAMSTDVNKAPIAIVDEDHSPLSGRIAEAFYPPYFQPPEQIAFSEVDRYLDTGKVTFVIEIPVNFERDVLAGKQPAVQVNVDATRMSQAFIGANYISNIVNGEVATFVRGYRAASSQAVGMVVRYRFNPNLEGHWFGGVVEIINNVNLLAIMLAGAAIVREREHGTLEHLLVMPLTPFEIMMAKVWSNVLVIVAGAGLSIELMIKGVLAVPIAGSVPLFLLGAVLYLYSATSIGIFLGTVARSMPQLGLLMILTIIPLQMLSGGITPRESMPELVQTVMEAAPTTHFVALAQGILYRGAGIDVVWPQFLAMAAIGAVFFLLALARFRKAITLTSL</sequence>
<dbReference type="Proteomes" id="UP000252707">
    <property type="component" value="Unassembled WGS sequence"/>
</dbReference>
<dbReference type="RefSeq" id="WP_114278634.1">
    <property type="nucleotide sequence ID" value="NZ_QPJY01000002.1"/>
</dbReference>
<comment type="similarity">
    <text evidence="2">Belongs to the ABC-2 integral membrane protein family.</text>
</comment>
<dbReference type="AlphaFoldDB" id="A0A369CCR3"/>
<keyword evidence="6 8" id="KW-1133">Transmembrane helix</keyword>
<keyword evidence="3" id="KW-0813">Transport</keyword>
<dbReference type="PANTHER" id="PTHR30294:SF47">
    <property type="entry name" value="INNER MEMBRANE TRANSPORT PERMEASE YHHJ"/>
    <property type="match status" value="1"/>
</dbReference>
<feature type="transmembrane region" description="Helical" evidence="8">
    <location>
        <begin position="344"/>
        <end position="364"/>
    </location>
</feature>